<comment type="caution">
    <text evidence="2">The sequence shown here is derived from an EMBL/GenBank/DDBJ whole genome shotgun (WGS) entry which is preliminary data.</text>
</comment>
<dbReference type="EMBL" id="VKAC01000020">
    <property type="protein sequence ID" value="TXR51616.1"/>
    <property type="molecule type" value="Genomic_DNA"/>
</dbReference>
<evidence type="ECO:0000313" key="3">
    <source>
        <dbReference type="Proteomes" id="UP000321234"/>
    </source>
</evidence>
<feature type="domain" description="Xylose isomerase-like TIM barrel" evidence="1">
    <location>
        <begin position="20"/>
        <end position="319"/>
    </location>
</feature>
<dbReference type="AlphaFoldDB" id="A0A5C8Z3X9"/>
<keyword evidence="3" id="KW-1185">Reference proteome</keyword>
<dbReference type="InterPro" id="IPR013022">
    <property type="entry name" value="Xyl_isomerase-like_TIM-brl"/>
</dbReference>
<keyword evidence="2" id="KW-0413">Isomerase</keyword>
<dbReference type="PANTHER" id="PTHR12110">
    <property type="entry name" value="HYDROXYPYRUVATE ISOMERASE"/>
    <property type="match status" value="1"/>
</dbReference>
<dbReference type="SUPFAM" id="SSF51658">
    <property type="entry name" value="Xylose isomerase-like"/>
    <property type="match status" value="1"/>
</dbReference>
<dbReference type="Proteomes" id="UP000321234">
    <property type="component" value="Unassembled WGS sequence"/>
</dbReference>
<dbReference type="Pfam" id="PF01261">
    <property type="entry name" value="AP_endonuc_2"/>
    <property type="match status" value="1"/>
</dbReference>
<reference evidence="2 3" key="1">
    <citation type="submission" date="2019-07" db="EMBL/GenBank/DDBJ databases">
        <title>Quadrisphaera sp. strain DD2A genome sequencing and assembly.</title>
        <authorList>
            <person name="Kim I."/>
        </authorList>
    </citation>
    <scope>NUCLEOTIDE SEQUENCE [LARGE SCALE GENOMIC DNA]</scope>
    <source>
        <strain evidence="2 3">DD2A</strain>
    </source>
</reference>
<evidence type="ECO:0000259" key="1">
    <source>
        <dbReference type="Pfam" id="PF01261"/>
    </source>
</evidence>
<proteinExistence type="predicted"/>
<dbReference type="OrthoDB" id="9779184at2"/>
<dbReference type="GO" id="GO:0016853">
    <property type="term" value="F:isomerase activity"/>
    <property type="evidence" value="ECO:0007669"/>
    <property type="project" value="UniProtKB-KW"/>
</dbReference>
<sequence>MEIGVYTAVLHDRDLRSALATAKELGLEGVEVNAGGFIGTPHLPVDAVLASDDARDEYLGLFEEAGVHLNGLNVNGNALHVNPAVRAKHSGDLVRSIALAERLGQHSVVCMSGLPEGAPGAVAPTWIVNPWDSSWLDALEHQWSLAVPYWRELDRRAADADVHLCIEMHPQNLVFNPSTLERLVEQTGATHVGAEMDPSHLFWQQIDPVAAIRHLGPLVRHAAAKDVRINPAAAIHGVLDDRFRRLRPDEDRVGLGTGPGTDGEHYVNEWPEDSAWDFVAVGNGHDVDFWAEFLRALHEVDPDMKVNIEHEDTALGRIEGLRVAADTLARARAAAGV</sequence>
<protein>
    <submittedName>
        <fullName evidence="2">Sugar phosphate isomerase/epimerase</fullName>
    </submittedName>
</protein>
<organism evidence="2 3">
    <name type="scientific">Quadrisphaera setariae</name>
    <dbReference type="NCBI Taxonomy" id="2593304"/>
    <lineage>
        <taxon>Bacteria</taxon>
        <taxon>Bacillati</taxon>
        <taxon>Actinomycetota</taxon>
        <taxon>Actinomycetes</taxon>
        <taxon>Kineosporiales</taxon>
        <taxon>Kineosporiaceae</taxon>
        <taxon>Quadrisphaera</taxon>
    </lineage>
</organism>
<dbReference type="Gene3D" id="3.20.20.150">
    <property type="entry name" value="Divalent-metal-dependent TIM barrel enzymes"/>
    <property type="match status" value="1"/>
</dbReference>
<accession>A0A5C8Z3X9</accession>
<gene>
    <name evidence="2" type="ORF">FMM08_22140</name>
</gene>
<evidence type="ECO:0000313" key="2">
    <source>
        <dbReference type="EMBL" id="TXR51616.1"/>
    </source>
</evidence>
<dbReference type="InterPro" id="IPR036237">
    <property type="entry name" value="Xyl_isomerase-like_sf"/>
</dbReference>
<name>A0A5C8Z3X9_9ACTN</name>
<dbReference type="PANTHER" id="PTHR12110:SF21">
    <property type="entry name" value="XYLOSE ISOMERASE-LIKE TIM BARREL DOMAIN-CONTAINING PROTEIN"/>
    <property type="match status" value="1"/>
</dbReference>
<dbReference type="RefSeq" id="WP_147928518.1">
    <property type="nucleotide sequence ID" value="NZ_VKAC01000020.1"/>
</dbReference>
<dbReference type="InterPro" id="IPR050312">
    <property type="entry name" value="IolE/XylAMocC-like"/>
</dbReference>